<organism evidence="2 3">
    <name type="scientific">Holothuria leucospilota</name>
    <name type="common">Black long sea cucumber</name>
    <name type="synonym">Mertensiothuria leucospilota</name>
    <dbReference type="NCBI Taxonomy" id="206669"/>
    <lineage>
        <taxon>Eukaryota</taxon>
        <taxon>Metazoa</taxon>
        <taxon>Echinodermata</taxon>
        <taxon>Eleutherozoa</taxon>
        <taxon>Echinozoa</taxon>
        <taxon>Holothuroidea</taxon>
        <taxon>Aspidochirotacea</taxon>
        <taxon>Aspidochirotida</taxon>
        <taxon>Holothuriidae</taxon>
        <taxon>Holothuria</taxon>
    </lineage>
</organism>
<reference evidence="2" key="1">
    <citation type="submission" date="2021-10" db="EMBL/GenBank/DDBJ databases">
        <title>Tropical sea cucumber genome reveals ecological adaptation and Cuvierian tubules defense mechanism.</title>
        <authorList>
            <person name="Chen T."/>
        </authorList>
    </citation>
    <scope>NUCLEOTIDE SEQUENCE</scope>
    <source>
        <strain evidence="2">Nanhai2018</strain>
        <tissue evidence="2">Muscle</tissue>
    </source>
</reference>
<dbReference type="EMBL" id="JAIZAY010000002">
    <property type="protein sequence ID" value="KAJ8046592.1"/>
    <property type="molecule type" value="Genomic_DNA"/>
</dbReference>
<protein>
    <submittedName>
        <fullName evidence="2">Uncharacterized protein</fullName>
    </submittedName>
</protein>
<evidence type="ECO:0000256" key="1">
    <source>
        <dbReference type="SAM" id="Phobius"/>
    </source>
</evidence>
<proteinExistence type="predicted"/>
<feature type="transmembrane region" description="Helical" evidence="1">
    <location>
        <begin position="247"/>
        <end position="271"/>
    </location>
</feature>
<name>A0A9Q1CJG1_HOLLE</name>
<keyword evidence="3" id="KW-1185">Reference proteome</keyword>
<dbReference type="Proteomes" id="UP001152320">
    <property type="component" value="Chromosome 2"/>
</dbReference>
<sequence>MLRILTGRKMATQSDRVKEAAQGALDEIKKRAPEEYAKLEADPAKKRKIFAAAAATANEYLNLGKDFTGGPSDMALNVTQHFSEHRIKLLQGGLLIPTFKMKIFKKDDGKDWLEITSDGKQYLHPLATQEDIDWGTVEQYASILIEAVLLVMSAIGIKISPSAKVIEKTVEETADAIRKSSQMQRALETFVKAWNAAGSNPVKMATALFNLLKDSYAAGILWTIIESLCSNMAWYDWLETAARVTAMLIAAFASGGAALIAKIALVVLSAVDFAVKIVNIGTLSSIKNN</sequence>
<keyword evidence="1" id="KW-1133">Transmembrane helix</keyword>
<comment type="caution">
    <text evidence="2">The sequence shown here is derived from an EMBL/GenBank/DDBJ whole genome shotgun (WGS) entry which is preliminary data.</text>
</comment>
<keyword evidence="1" id="KW-0472">Membrane</keyword>
<dbReference type="OrthoDB" id="10052666at2759"/>
<keyword evidence="1" id="KW-0812">Transmembrane</keyword>
<accession>A0A9Q1CJG1</accession>
<evidence type="ECO:0000313" key="3">
    <source>
        <dbReference type="Proteomes" id="UP001152320"/>
    </source>
</evidence>
<gene>
    <name evidence="2" type="ORF">HOLleu_05322</name>
</gene>
<dbReference type="AlphaFoldDB" id="A0A9Q1CJG1"/>
<evidence type="ECO:0000313" key="2">
    <source>
        <dbReference type="EMBL" id="KAJ8046592.1"/>
    </source>
</evidence>